<dbReference type="AlphaFoldDB" id="A0A2I2F4C0"/>
<dbReference type="GeneID" id="36520879"/>
<reference evidence="1 2" key="1">
    <citation type="submission" date="2017-12" db="EMBL/GenBank/DDBJ databases">
        <authorList>
            <consortium name="DOE Joint Genome Institute"/>
            <person name="Haridas S."/>
            <person name="Kjaerbolling I."/>
            <person name="Vesth T.C."/>
            <person name="Frisvad J.C."/>
            <person name="Nybo J.L."/>
            <person name="Theobald S."/>
            <person name="Kuo A."/>
            <person name="Bowyer P."/>
            <person name="Matsuda Y."/>
            <person name="Mondo S."/>
            <person name="Lyhne E.K."/>
            <person name="Kogle M.E."/>
            <person name="Clum A."/>
            <person name="Lipzen A."/>
            <person name="Salamov A."/>
            <person name="Ngan C.Y."/>
            <person name="Daum C."/>
            <person name="Chiniquy J."/>
            <person name="Barry K."/>
            <person name="LaButti K."/>
            <person name="Simmons B.A."/>
            <person name="Magnuson J.K."/>
            <person name="Mortensen U.H."/>
            <person name="Larsen T.O."/>
            <person name="Grigoriev I.V."/>
            <person name="Baker S.E."/>
            <person name="Andersen M.R."/>
            <person name="Nordberg H.P."/>
            <person name="Cantor M.N."/>
            <person name="Hua S.X."/>
        </authorList>
    </citation>
    <scope>NUCLEOTIDE SEQUENCE [LARGE SCALE GENOMIC DNA]</scope>
    <source>
        <strain evidence="1 2">CBS 102.13</strain>
    </source>
</reference>
<name>A0A2I2F4C0_ASPCN</name>
<protein>
    <submittedName>
        <fullName evidence="1">Uncharacterized protein</fullName>
    </submittedName>
</protein>
<dbReference type="Proteomes" id="UP000234585">
    <property type="component" value="Unassembled WGS sequence"/>
</dbReference>
<sequence length="96" mass="10654">MNERVKQCSCIRRRGYFCINSHQWPSRARAGIFLPSIVALCPVDFDPAGPSKRYLAQLRISCIWQSPVIRSKGIRVEIAPGPVQRSNTGSVPSSAI</sequence>
<organism evidence="1 2">
    <name type="scientific">Aspergillus candidus</name>
    <dbReference type="NCBI Taxonomy" id="41067"/>
    <lineage>
        <taxon>Eukaryota</taxon>
        <taxon>Fungi</taxon>
        <taxon>Dikarya</taxon>
        <taxon>Ascomycota</taxon>
        <taxon>Pezizomycotina</taxon>
        <taxon>Eurotiomycetes</taxon>
        <taxon>Eurotiomycetidae</taxon>
        <taxon>Eurotiales</taxon>
        <taxon>Aspergillaceae</taxon>
        <taxon>Aspergillus</taxon>
        <taxon>Aspergillus subgen. Circumdati</taxon>
    </lineage>
</organism>
<proteinExistence type="predicted"/>
<gene>
    <name evidence="1" type="ORF">BDW47DRAFT_110415</name>
</gene>
<evidence type="ECO:0000313" key="2">
    <source>
        <dbReference type="Proteomes" id="UP000234585"/>
    </source>
</evidence>
<keyword evidence="2" id="KW-1185">Reference proteome</keyword>
<dbReference type="RefSeq" id="XP_024669499.1">
    <property type="nucleotide sequence ID" value="XM_024813719.1"/>
</dbReference>
<evidence type="ECO:0000313" key="1">
    <source>
        <dbReference type="EMBL" id="PLB35487.1"/>
    </source>
</evidence>
<accession>A0A2I2F4C0</accession>
<dbReference type="EMBL" id="KZ559162">
    <property type="protein sequence ID" value="PLB35487.1"/>
    <property type="molecule type" value="Genomic_DNA"/>
</dbReference>